<organism evidence="1 2">
    <name type="scientific">Tessaracoccus defluvii</name>
    <dbReference type="NCBI Taxonomy" id="1285901"/>
    <lineage>
        <taxon>Bacteria</taxon>
        <taxon>Bacillati</taxon>
        <taxon>Actinomycetota</taxon>
        <taxon>Actinomycetes</taxon>
        <taxon>Propionibacteriales</taxon>
        <taxon>Propionibacteriaceae</taxon>
        <taxon>Tessaracoccus</taxon>
    </lineage>
</organism>
<dbReference type="EMBL" id="CP060789">
    <property type="protein sequence ID" value="QNP56053.1"/>
    <property type="molecule type" value="Genomic_DNA"/>
</dbReference>
<dbReference type="Proteomes" id="UP000516117">
    <property type="component" value="Chromosome"/>
</dbReference>
<evidence type="ECO:0000313" key="1">
    <source>
        <dbReference type="EMBL" id="QNP56053.1"/>
    </source>
</evidence>
<protein>
    <submittedName>
        <fullName evidence="1">Uncharacterized protein</fullName>
    </submittedName>
</protein>
<name>A0A7H0H687_9ACTN</name>
<gene>
    <name evidence="1" type="ORF">H9L22_00500</name>
</gene>
<accession>A0A7H0H687</accession>
<dbReference type="AlphaFoldDB" id="A0A7H0H687"/>
<dbReference type="KEGG" id="tdf:H9L22_00500"/>
<evidence type="ECO:0000313" key="2">
    <source>
        <dbReference type="Proteomes" id="UP000516117"/>
    </source>
</evidence>
<sequence length="56" mass="5480">MSGVACGLFTWAGALPVTQPDASDLVPQPVAALAFAQPVPFTHAVTVTDGGGVVSG</sequence>
<keyword evidence="2" id="KW-1185">Reference proteome</keyword>
<proteinExistence type="predicted"/>
<dbReference type="RefSeq" id="WP_187721172.1">
    <property type="nucleotide sequence ID" value="NZ_BAABBL010000016.1"/>
</dbReference>
<reference evidence="1 2" key="1">
    <citation type="submission" date="2020-08" db="EMBL/GenBank/DDBJ databases">
        <title>Genome sequence of Tessaracoccus defluvii JCM 17540T.</title>
        <authorList>
            <person name="Hyun D.-W."/>
            <person name="Bae J.-W."/>
        </authorList>
    </citation>
    <scope>NUCLEOTIDE SEQUENCE [LARGE SCALE GENOMIC DNA]</scope>
    <source>
        <strain evidence="1 2">JCM 17540</strain>
    </source>
</reference>